<dbReference type="EMBL" id="ATLV01018478">
    <property type="status" value="NOT_ANNOTATED_CDS"/>
    <property type="molecule type" value="Genomic_DNA"/>
</dbReference>
<sequence>MNLPTCRVYRFNHLVRKICEPQLREFSRCFRYLLPASRNLLSSTKPVEEEKQGIRVCLVWERTRHDCSEGDPSGAIKHFFHAVTAIVSSTTSKGGQDRSDNDGTPAPVTLAGEPTRTERALAAL</sequence>
<feature type="region of interest" description="Disordered" evidence="1">
    <location>
        <begin position="89"/>
        <end position="117"/>
    </location>
</feature>
<keyword evidence="2" id="KW-0132">Cell division</keyword>
<keyword evidence="4" id="KW-1185">Reference proteome</keyword>
<dbReference type="Proteomes" id="UP000030765">
    <property type="component" value="Unassembled WGS sequence"/>
</dbReference>
<protein>
    <submittedName>
        <fullName evidence="2 3">Cell division protein FtsK</fullName>
    </submittedName>
</protein>
<dbReference type="EMBL" id="KE525234">
    <property type="protein sequence ID" value="KFB43141.1"/>
    <property type="molecule type" value="Genomic_DNA"/>
</dbReference>
<gene>
    <name evidence="2" type="ORF">ZHAS_00010912</name>
</gene>
<name>A0A084VYU7_ANOSI</name>
<reference evidence="3" key="2">
    <citation type="submission" date="2020-05" db="UniProtKB">
        <authorList>
            <consortium name="EnsemblMetazoa"/>
        </authorList>
    </citation>
    <scope>IDENTIFICATION</scope>
</reference>
<evidence type="ECO:0000256" key="1">
    <source>
        <dbReference type="SAM" id="MobiDB-lite"/>
    </source>
</evidence>
<dbReference type="AlphaFoldDB" id="A0A084VYU7"/>
<evidence type="ECO:0000313" key="2">
    <source>
        <dbReference type="EMBL" id="KFB43141.1"/>
    </source>
</evidence>
<evidence type="ECO:0000313" key="4">
    <source>
        <dbReference type="Proteomes" id="UP000030765"/>
    </source>
</evidence>
<dbReference type="VEuPathDB" id="VectorBase:ASIC010912"/>
<dbReference type="EnsemblMetazoa" id="ASIC010912-RA">
    <property type="protein sequence ID" value="ASIC010912-PA"/>
    <property type="gene ID" value="ASIC010912"/>
</dbReference>
<reference evidence="2 4" key="1">
    <citation type="journal article" date="2014" name="BMC Genomics">
        <title>Genome sequence of Anopheles sinensis provides insight into genetics basis of mosquito competence for malaria parasites.</title>
        <authorList>
            <person name="Zhou D."/>
            <person name="Zhang D."/>
            <person name="Ding G."/>
            <person name="Shi L."/>
            <person name="Hou Q."/>
            <person name="Ye Y."/>
            <person name="Xu Y."/>
            <person name="Zhou H."/>
            <person name="Xiong C."/>
            <person name="Li S."/>
            <person name="Yu J."/>
            <person name="Hong S."/>
            <person name="Yu X."/>
            <person name="Zou P."/>
            <person name="Chen C."/>
            <person name="Chang X."/>
            <person name="Wang W."/>
            <person name="Lv Y."/>
            <person name="Sun Y."/>
            <person name="Ma L."/>
            <person name="Shen B."/>
            <person name="Zhu C."/>
        </authorList>
    </citation>
    <scope>NUCLEOTIDE SEQUENCE [LARGE SCALE GENOMIC DNA]</scope>
</reference>
<accession>A0A084VYU7</accession>
<organism evidence="2">
    <name type="scientific">Anopheles sinensis</name>
    <name type="common">Mosquito</name>
    <dbReference type="NCBI Taxonomy" id="74873"/>
    <lineage>
        <taxon>Eukaryota</taxon>
        <taxon>Metazoa</taxon>
        <taxon>Ecdysozoa</taxon>
        <taxon>Arthropoda</taxon>
        <taxon>Hexapoda</taxon>
        <taxon>Insecta</taxon>
        <taxon>Pterygota</taxon>
        <taxon>Neoptera</taxon>
        <taxon>Endopterygota</taxon>
        <taxon>Diptera</taxon>
        <taxon>Nematocera</taxon>
        <taxon>Culicoidea</taxon>
        <taxon>Culicidae</taxon>
        <taxon>Anophelinae</taxon>
        <taxon>Anopheles</taxon>
    </lineage>
</organism>
<proteinExistence type="predicted"/>
<evidence type="ECO:0000313" key="3">
    <source>
        <dbReference type="EnsemblMetazoa" id="ASIC010912-PA"/>
    </source>
</evidence>
<keyword evidence="2" id="KW-0131">Cell cycle</keyword>
<dbReference type="GO" id="GO:0051301">
    <property type="term" value="P:cell division"/>
    <property type="evidence" value="ECO:0007669"/>
    <property type="project" value="UniProtKB-KW"/>
</dbReference>